<accession>A0A397NHW6</accession>
<comment type="similarity">
    <text evidence="1">Belongs to the HpcH/HpaI aldolase family.</text>
</comment>
<keyword evidence="2" id="KW-0479">Metal-binding</keyword>
<reference evidence="5 6" key="1">
    <citation type="submission" date="2018-08" db="EMBL/GenBank/DDBJ databases">
        <title>Genomic Encyclopedia of Type Strains, Phase IV (KMG-IV): sequencing the most valuable type-strain genomes for metagenomic binning, comparative biology and taxonomic classification.</title>
        <authorList>
            <person name="Goeker M."/>
        </authorList>
    </citation>
    <scope>NUCLEOTIDE SEQUENCE [LARGE SCALE GENOMIC DNA]</scope>
    <source>
        <strain evidence="5 6">DSM 25527</strain>
    </source>
</reference>
<dbReference type="Gene3D" id="3.20.20.60">
    <property type="entry name" value="Phosphoenolpyruvate-binding domains"/>
    <property type="match status" value="1"/>
</dbReference>
<dbReference type="OrthoDB" id="9802624at2"/>
<name>A0A397NHW6_9SPHN</name>
<dbReference type="PANTHER" id="PTHR30502">
    <property type="entry name" value="2-KETO-3-DEOXY-L-RHAMNONATE ALDOLASE"/>
    <property type="match status" value="1"/>
</dbReference>
<dbReference type="GO" id="GO:0046872">
    <property type="term" value="F:metal ion binding"/>
    <property type="evidence" value="ECO:0007669"/>
    <property type="project" value="UniProtKB-KW"/>
</dbReference>
<evidence type="ECO:0000256" key="1">
    <source>
        <dbReference type="ARBA" id="ARBA00005568"/>
    </source>
</evidence>
<dbReference type="SUPFAM" id="SSF51621">
    <property type="entry name" value="Phosphoenolpyruvate/pyruvate domain"/>
    <property type="match status" value="1"/>
</dbReference>
<dbReference type="PANTHER" id="PTHR30502:SF0">
    <property type="entry name" value="PHOSPHOENOLPYRUVATE CARBOXYLASE FAMILY PROTEIN"/>
    <property type="match status" value="1"/>
</dbReference>
<dbReference type="InterPro" id="IPR050251">
    <property type="entry name" value="HpcH-HpaI_aldolase"/>
</dbReference>
<dbReference type="Proteomes" id="UP000266568">
    <property type="component" value="Unassembled WGS sequence"/>
</dbReference>
<dbReference type="InterPro" id="IPR005000">
    <property type="entry name" value="Aldolase/citrate-lyase_domain"/>
</dbReference>
<evidence type="ECO:0000259" key="4">
    <source>
        <dbReference type="Pfam" id="PF03328"/>
    </source>
</evidence>
<organism evidence="5 6">
    <name type="scientific">Hephaestia caeni</name>
    <dbReference type="NCBI Taxonomy" id="645617"/>
    <lineage>
        <taxon>Bacteria</taxon>
        <taxon>Pseudomonadati</taxon>
        <taxon>Pseudomonadota</taxon>
        <taxon>Alphaproteobacteria</taxon>
        <taxon>Sphingomonadales</taxon>
        <taxon>Sphingomonadaceae</taxon>
        <taxon>Hephaestia</taxon>
    </lineage>
</organism>
<feature type="domain" description="HpcH/HpaI aldolase/citrate lyase" evidence="4">
    <location>
        <begin position="18"/>
        <end position="235"/>
    </location>
</feature>
<sequence length="260" mass="27340">MNNEDFRSKFQGGDLTIGTFVKIGDLSVIEMLTDSAIDFVVLDQEHAPLDRRSLDILLFAARSRGLPALVRVPTSEPSVILAALDGGAAGILLPHVGDAATARRAAAACRYRAGRGYSGAVRSTRNRGAMREAIAAVDREIVVIAQIEDAAAVDRAAEIAACEGIDGLFIGRGDLAVSMRAASSDAPEIWMAARSIAAAARQHGKAICAFAAGWPEADRLIDLGARAIVLGSDQSYLKAKASQIVTEAALRCERLTPEGT</sequence>
<evidence type="ECO:0000256" key="2">
    <source>
        <dbReference type="ARBA" id="ARBA00022723"/>
    </source>
</evidence>
<dbReference type="GO" id="GO:0005737">
    <property type="term" value="C:cytoplasm"/>
    <property type="evidence" value="ECO:0007669"/>
    <property type="project" value="TreeGrafter"/>
</dbReference>
<dbReference type="GO" id="GO:0016832">
    <property type="term" value="F:aldehyde-lyase activity"/>
    <property type="evidence" value="ECO:0007669"/>
    <property type="project" value="TreeGrafter"/>
</dbReference>
<dbReference type="AlphaFoldDB" id="A0A397NHW6"/>
<dbReference type="InterPro" id="IPR015813">
    <property type="entry name" value="Pyrv/PenolPyrv_kinase-like_dom"/>
</dbReference>
<dbReference type="EMBL" id="QXDC01000004">
    <property type="protein sequence ID" value="RIA37100.1"/>
    <property type="molecule type" value="Genomic_DNA"/>
</dbReference>
<protein>
    <submittedName>
        <fullName evidence="5">2-keto-3-deoxy-L-rhamnonate aldolase RhmA</fullName>
    </submittedName>
</protein>
<gene>
    <name evidence="5" type="ORF">DFR49_2975</name>
</gene>
<proteinExistence type="inferred from homology"/>
<keyword evidence="3" id="KW-0456">Lyase</keyword>
<evidence type="ECO:0000313" key="5">
    <source>
        <dbReference type="EMBL" id="RIA37100.1"/>
    </source>
</evidence>
<comment type="caution">
    <text evidence="5">The sequence shown here is derived from an EMBL/GenBank/DDBJ whole genome shotgun (WGS) entry which is preliminary data.</text>
</comment>
<dbReference type="Pfam" id="PF03328">
    <property type="entry name" value="HpcH_HpaI"/>
    <property type="match status" value="1"/>
</dbReference>
<dbReference type="RefSeq" id="WP_119036478.1">
    <property type="nucleotide sequence ID" value="NZ_QXDC01000004.1"/>
</dbReference>
<keyword evidence="6" id="KW-1185">Reference proteome</keyword>
<evidence type="ECO:0000313" key="6">
    <source>
        <dbReference type="Proteomes" id="UP000266568"/>
    </source>
</evidence>
<evidence type="ECO:0000256" key="3">
    <source>
        <dbReference type="ARBA" id="ARBA00023239"/>
    </source>
</evidence>
<dbReference type="InterPro" id="IPR040442">
    <property type="entry name" value="Pyrv_kinase-like_dom_sf"/>
</dbReference>